<organism evidence="1">
    <name type="scientific">marine sediment metagenome</name>
    <dbReference type="NCBI Taxonomy" id="412755"/>
    <lineage>
        <taxon>unclassified sequences</taxon>
        <taxon>metagenomes</taxon>
        <taxon>ecological metagenomes</taxon>
    </lineage>
</organism>
<protein>
    <recommendedName>
        <fullName evidence="2">Aspartate/glutamate/uridylate kinase domain-containing protein</fullName>
    </recommendedName>
</protein>
<accession>X0XYZ9</accession>
<proteinExistence type="predicted"/>
<dbReference type="Gene3D" id="3.40.1160.10">
    <property type="entry name" value="Acetylglutamate kinase-like"/>
    <property type="match status" value="1"/>
</dbReference>
<name>X0XYZ9_9ZZZZ</name>
<evidence type="ECO:0008006" key="2">
    <source>
        <dbReference type="Google" id="ProtNLM"/>
    </source>
</evidence>
<dbReference type="AlphaFoldDB" id="X0XYZ9"/>
<gene>
    <name evidence="1" type="ORF">S01H1_65896</name>
</gene>
<sequence>IQAGTISAGMLPKVEACLRALDAGVTRAHIIDGRFSHSLLLEIYTAQGVGTVIHQ</sequence>
<evidence type="ECO:0000313" key="1">
    <source>
        <dbReference type="EMBL" id="GAG40402.1"/>
    </source>
</evidence>
<dbReference type="SUPFAM" id="SSF53633">
    <property type="entry name" value="Carbamate kinase-like"/>
    <property type="match status" value="1"/>
</dbReference>
<dbReference type="EMBL" id="BARS01043531">
    <property type="protein sequence ID" value="GAG40402.1"/>
    <property type="molecule type" value="Genomic_DNA"/>
</dbReference>
<comment type="caution">
    <text evidence="1">The sequence shown here is derived from an EMBL/GenBank/DDBJ whole genome shotgun (WGS) entry which is preliminary data.</text>
</comment>
<reference evidence="1" key="1">
    <citation type="journal article" date="2014" name="Front. Microbiol.">
        <title>High frequency of phylogenetically diverse reductive dehalogenase-homologous genes in deep subseafloor sedimentary metagenomes.</title>
        <authorList>
            <person name="Kawai M."/>
            <person name="Futagami T."/>
            <person name="Toyoda A."/>
            <person name="Takaki Y."/>
            <person name="Nishi S."/>
            <person name="Hori S."/>
            <person name="Arai W."/>
            <person name="Tsubouchi T."/>
            <person name="Morono Y."/>
            <person name="Uchiyama I."/>
            <person name="Ito T."/>
            <person name="Fujiyama A."/>
            <person name="Inagaki F."/>
            <person name="Takami H."/>
        </authorList>
    </citation>
    <scope>NUCLEOTIDE SEQUENCE</scope>
    <source>
        <strain evidence="1">Expedition CK06-06</strain>
    </source>
</reference>
<dbReference type="InterPro" id="IPR036393">
    <property type="entry name" value="AceGlu_kinase-like_sf"/>
</dbReference>
<feature type="non-terminal residue" evidence="1">
    <location>
        <position position="1"/>
    </location>
</feature>